<accession>A0A7G8T6F9</accession>
<dbReference type="AlphaFoldDB" id="A0A6N8I3U0"/>
<evidence type="ECO:0000313" key="6">
    <source>
        <dbReference type="Proteomes" id="UP000515909"/>
    </source>
</evidence>
<sequence length="286" mass="29740">MMKKILMILLSAAILASSAACQGQNGASSGSSVPASSGGSTSAGSSSSAGGTSSSASLYSGVTSDTSSVTPAFQDASRAPTAKAEASKNDGNYKIKSVDFSLKKDNNDYSVSYPQLTGLASQQDKVNAAIKNCALKTVNSLGTGAKKVKTRVKTAGDATYQGKTFISIGFNEYVTLSPKGKTTHALRTVNLNLTTGTALSFSDLIKESDSFYAALAKDAKAQFSSEYASAATASALKKDLDKTSMYFTESGVGFAVMSQSKLLRVTIGYDEIKPFVTNNAVWKNFI</sequence>
<name>A0A6N8I3U0_9FIRM</name>
<protein>
    <recommendedName>
        <fullName evidence="7">Deacetylase PdaC domain-containing protein</fullName>
    </recommendedName>
</protein>
<dbReference type="Gene3D" id="3.30.565.40">
    <property type="entry name" value="Fervidobacterium nodosum Rt17-B1 like"/>
    <property type="match status" value="1"/>
</dbReference>
<evidence type="ECO:0000256" key="1">
    <source>
        <dbReference type="SAM" id="MobiDB-lite"/>
    </source>
</evidence>
<evidence type="ECO:0000313" key="4">
    <source>
        <dbReference type="EMBL" id="QNK39200.1"/>
    </source>
</evidence>
<keyword evidence="5" id="KW-1185">Reference proteome</keyword>
<dbReference type="Proteomes" id="UP000469440">
    <property type="component" value="Unassembled WGS sequence"/>
</dbReference>
<dbReference type="PROSITE" id="PS51257">
    <property type="entry name" value="PROKAR_LIPOPROTEIN"/>
    <property type="match status" value="1"/>
</dbReference>
<feature type="region of interest" description="Disordered" evidence="1">
    <location>
        <begin position="26"/>
        <end position="54"/>
    </location>
</feature>
<dbReference type="RefSeq" id="WP_139104165.1">
    <property type="nucleotide sequence ID" value="NZ_CP060286.1"/>
</dbReference>
<feature type="signal peptide" evidence="2">
    <location>
        <begin position="1"/>
        <end position="19"/>
    </location>
</feature>
<feature type="chain" id="PRO_5038251971" description="Deacetylase PdaC domain-containing protein" evidence="2">
    <location>
        <begin position="20"/>
        <end position="286"/>
    </location>
</feature>
<reference evidence="4 6" key="2">
    <citation type="submission" date="2020-08" db="EMBL/GenBank/DDBJ databases">
        <title>The isolate Caproiciproducens sp. 7D4C2 produces n-caproate at mildly acidic conditions from hexoses: genome and rBOX comparison with related strains and chain-elongating bacteria.</title>
        <authorList>
            <person name="Esquivel-Elizondo S."/>
            <person name="Bagci C."/>
            <person name="Temovska M."/>
            <person name="Jeon B.S."/>
            <person name="Bessarab I."/>
            <person name="Williams R.B.H."/>
            <person name="Huson D.H."/>
            <person name="Angenent L.T."/>
        </authorList>
    </citation>
    <scope>NUCLEOTIDE SEQUENCE [LARGE SCALE GENOMIC DNA]</scope>
    <source>
        <strain evidence="4 6">7D4C2</strain>
    </source>
</reference>
<evidence type="ECO:0008006" key="7">
    <source>
        <dbReference type="Google" id="ProtNLM"/>
    </source>
</evidence>
<dbReference type="KEGG" id="cfem:HCR03_10460"/>
<dbReference type="OrthoDB" id="307526at2"/>
<dbReference type="EMBL" id="CP060286">
    <property type="protein sequence ID" value="QNK39200.1"/>
    <property type="molecule type" value="Genomic_DNA"/>
</dbReference>
<accession>A0A6N8I3U0</accession>
<keyword evidence="2" id="KW-0732">Signal</keyword>
<dbReference type="Proteomes" id="UP000515909">
    <property type="component" value="Chromosome"/>
</dbReference>
<evidence type="ECO:0000256" key="2">
    <source>
        <dbReference type="SAM" id="SignalP"/>
    </source>
</evidence>
<evidence type="ECO:0000313" key="5">
    <source>
        <dbReference type="Proteomes" id="UP000469440"/>
    </source>
</evidence>
<gene>
    <name evidence="3" type="ORF">CAFE_33800</name>
    <name evidence="4" type="ORF">HCR03_10460</name>
</gene>
<evidence type="ECO:0000313" key="3">
    <source>
        <dbReference type="EMBL" id="MVB12639.1"/>
    </source>
</evidence>
<organism evidence="3 5">
    <name type="scientific">Caproicibacter fermentans</name>
    <dbReference type="NCBI Taxonomy" id="2576756"/>
    <lineage>
        <taxon>Bacteria</taxon>
        <taxon>Bacillati</taxon>
        <taxon>Bacillota</taxon>
        <taxon>Clostridia</taxon>
        <taxon>Eubacteriales</taxon>
        <taxon>Acutalibacteraceae</taxon>
        <taxon>Caproicibacter</taxon>
    </lineage>
</organism>
<reference evidence="3 5" key="1">
    <citation type="submission" date="2019-09" db="EMBL/GenBank/DDBJ databases">
        <title>Genome sequence of Clostridium sp. EA1.</title>
        <authorList>
            <person name="Poehlein A."/>
            <person name="Bengelsdorf F.R."/>
            <person name="Daniel R."/>
        </authorList>
    </citation>
    <scope>NUCLEOTIDE SEQUENCE [LARGE SCALE GENOMIC DNA]</scope>
    <source>
        <strain evidence="3 5">EA1</strain>
    </source>
</reference>
<proteinExistence type="predicted"/>
<dbReference type="EMBL" id="VWXL01000100">
    <property type="protein sequence ID" value="MVB12639.1"/>
    <property type="molecule type" value="Genomic_DNA"/>
</dbReference>